<dbReference type="PANTHER" id="PTHR30055:SF178">
    <property type="entry name" value="POSSIBLE TRANSCRIPTIONAL REGULATORY PROTEIN"/>
    <property type="match status" value="1"/>
</dbReference>
<keyword evidence="3" id="KW-1185">Reference proteome</keyword>
<protein>
    <submittedName>
        <fullName evidence="2">Transcriptional regulator</fullName>
    </submittedName>
</protein>
<keyword evidence="1" id="KW-0238">DNA-binding</keyword>
<dbReference type="Gene3D" id="1.10.357.10">
    <property type="entry name" value="Tetracycline Repressor, domain 2"/>
    <property type="match status" value="1"/>
</dbReference>
<dbReference type="EMBL" id="AP022581">
    <property type="protein sequence ID" value="BBX98417.1"/>
    <property type="molecule type" value="Genomic_DNA"/>
</dbReference>
<proteinExistence type="predicted"/>
<dbReference type="SUPFAM" id="SSF46689">
    <property type="entry name" value="Homeodomain-like"/>
    <property type="match status" value="1"/>
</dbReference>
<dbReference type="Proteomes" id="UP000466396">
    <property type="component" value="Chromosome"/>
</dbReference>
<name>A0A1X1YNF0_9MYCO</name>
<evidence type="ECO:0000313" key="2">
    <source>
        <dbReference type="EMBL" id="BBX98417.1"/>
    </source>
</evidence>
<organism evidence="2 3">
    <name type="scientific">Mycobacterium lacus</name>
    <dbReference type="NCBI Taxonomy" id="169765"/>
    <lineage>
        <taxon>Bacteria</taxon>
        <taxon>Bacillati</taxon>
        <taxon>Actinomycetota</taxon>
        <taxon>Actinomycetes</taxon>
        <taxon>Mycobacteriales</taxon>
        <taxon>Mycobacteriaceae</taxon>
        <taxon>Mycobacterium</taxon>
    </lineage>
</organism>
<gene>
    <name evidence="2" type="ORF">MLAC_37110</name>
</gene>
<evidence type="ECO:0000256" key="1">
    <source>
        <dbReference type="ARBA" id="ARBA00023125"/>
    </source>
</evidence>
<dbReference type="STRING" id="169765.AWC15_15430"/>
<dbReference type="InterPro" id="IPR050109">
    <property type="entry name" value="HTH-type_TetR-like_transc_reg"/>
</dbReference>
<dbReference type="OrthoDB" id="6637160at2"/>
<dbReference type="RefSeq" id="WP_085157957.1">
    <property type="nucleotide sequence ID" value="NZ_AP022581.1"/>
</dbReference>
<accession>A0A1X1YNF0</accession>
<sequence length="230" mass="25045">MRYPRPVAQLAFRRARTEENKRQRAAALVEAARSLALETGVASVTLTAVAGRAGIHYSAVRRYFTSHKEVLLHLAAEGWVRWSDTVSAQLAEPGPMSPSRVAETLANGLAADPLFCDLLANLHLHLEHEVDAERVVEVKRTSTTAVLALTGAIERALPALGRAGAFDILLAAYSLGATLWHIANPPERLTDAYEEPDVLPPEWQLDFAPALTRLLTATCIGLISESPDRR</sequence>
<dbReference type="KEGG" id="mlj:MLAC_37110"/>
<dbReference type="InterPro" id="IPR009057">
    <property type="entry name" value="Homeodomain-like_sf"/>
</dbReference>
<dbReference type="GO" id="GO:0003700">
    <property type="term" value="F:DNA-binding transcription factor activity"/>
    <property type="evidence" value="ECO:0007669"/>
    <property type="project" value="TreeGrafter"/>
</dbReference>
<dbReference type="InterPro" id="IPR041483">
    <property type="entry name" value="TetR_C_34"/>
</dbReference>
<evidence type="ECO:0000313" key="3">
    <source>
        <dbReference type="Proteomes" id="UP000466396"/>
    </source>
</evidence>
<dbReference type="Pfam" id="PF17929">
    <property type="entry name" value="TetR_C_34"/>
    <property type="match status" value="1"/>
</dbReference>
<reference evidence="2 3" key="1">
    <citation type="journal article" date="2019" name="Emerg. Microbes Infect.">
        <title>Comprehensive subspecies identification of 175 nontuberculous mycobacteria species based on 7547 genomic profiles.</title>
        <authorList>
            <person name="Matsumoto Y."/>
            <person name="Kinjo T."/>
            <person name="Motooka D."/>
            <person name="Nabeya D."/>
            <person name="Jung N."/>
            <person name="Uechi K."/>
            <person name="Horii T."/>
            <person name="Iida T."/>
            <person name="Fujita J."/>
            <person name="Nakamura S."/>
        </authorList>
    </citation>
    <scope>NUCLEOTIDE SEQUENCE [LARGE SCALE GENOMIC DNA]</scope>
    <source>
        <strain evidence="2 3">JCM 15657</strain>
    </source>
</reference>
<dbReference type="PANTHER" id="PTHR30055">
    <property type="entry name" value="HTH-TYPE TRANSCRIPTIONAL REGULATOR RUTR"/>
    <property type="match status" value="1"/>
</dbReference>
<dbReference type="InterPro" id="IPR001647">
    <property type="entry name" value="HTH_TetR"/>
</dbReference>
<dbReference type="PROSITE" id="PS50977">
    <property type="entry name" value="HTH_TETR_2"/>
    <property type="match status" value="1"/>
</dbReference>
<dbReference type="Pfam" id="PF00440">
    <property type="entry name" value="TetR_N"/>
    <property type="match status" value="1"/>
</dbReference>
<dbReference type="GO" id="GO:0000976">
    <property type="term" value="F:transcription cis-regulatory region binding"/>
    <property type="evidence" value="ECO:0007669"/>
    <property type="project" value="TreeGrafter"/>
</dbReference>
<dbReference type="AlphaFoldDB" id="A0A1X1YNF0"/>